<evidence type="ECO:0000259" key="1">
    <source>
        <dbReference type="PROSITE" id="PS50075"/>
    </source>
</evidence>
<accession>A0ABU8UHE3</accession>
<comment type="caution">
    <text evidence="2">The sequence shown here is derived from an EMBL/GenBank/DDBJ whole genome shotgun (WGS) entry which is preliminary data.</text>
</comment>
<protein>
    <submittedName>
        <fullName evidence="2">Acyl carrier protein</fullName>
    </submittedName>
</protein>
<dbReference type="Proteomes" id="UP001376459">
    <property type="component" value="Unassembled WGS sequence"/>
</dbReference>
<keyword evidence="3" id="KW-1185">Reference proteome</keyword>
<gene>
    <name evidence="2" type="ORF">WKI71_06035</name>
</gene>
<organism evidence="2 3">
    <name type="scientific">Streptomyces machairae</name>
    <dbReference type="NCBI Taxonomy" id="3134109"/>
    <lineage>
        <taxon>Bacteria</taxon>
        <taxon>Bacillati</taxon>
        <taxon>Actinomycetota</taxon>
        <taxon>Actinomycetes</taxon>
        <taxon>Kitasatosporales</taxon>
        <taxon>Streptomycetaceae</taxon>
        <taxon>Streptomyces</taxon>
    </lineage>
</organism>
<dbReference type="Gene3D" id="1.10.1200.10">
    <property type="entry name" value="ACP-like"/>
    <property type="match status" value="1"/>
</dbReference>
<dbReference type="EMBL" id="JBBKAK010000001">
    <property type="protein sequence ID" value="MEJ8668277.1"/>
    <property type="molecule type" value="Genomic_DNA"/>
</dbReference>
<evidence type="ECO:0000313" key="3">
    <source>
        <dbReference type="Proteomes" id="UP001376459"/>
    </source>
</evidence>
<dbReference type="InterPro" id="IPR036736">
    <property type="entry name" value="ACP-like_sf"/>
</dbReference>
<sequence>MHDHDRLNEDLGFDSIRVMELKTRIEDALPQLGSLPIEDLLASLRTVADLVAYLRSQLPHGSATPLPMTMEGTR</sequence>
<reference evidence="2 3" key="1">
    <citation type="submission" date="2024-03" db="EMBL/GenBank/DDBJ databases">
        <title>Novel Streptomyces species of biotechnological and ecological value are a feature of Machair soil.</title>
        <authorList>
            <person name="Prole J.R."/>
            <person name="Goodfellow M."/>
            <person name="Allenby N."/>
            <person name="Ward A.C."/>
        </authorList>
    </citation>
    <scope>NUCLEOTIDE SEQUENCE [LARGE SCALE GENOMIC DNA]</scope>
    <source>
        <strain evidence="2 3">MS1.AVA.1</strain>
    </source>
</reference>
<dbReference type="SUPFAM" id="SSF47336">
    <property type="entry name" value="ACP-like"/>
    <property type="match status" value="1"/>
</dbReference>
<dbReference type="Pfam" id="PF00550">
    <property type="entry name" value="PP-binding"/>
    <property type="match status" value="1"/>
</dbReference>
<name>A0ABU8UHE3_9ACTN</name>
<proteinExistence type="predicted"/>
<feature type="domain" description="Carrier" evidence="1">
    <location>
        <begin position="1"/>
        <end position="58"/>
    </location>
</feature>
<dbReference type="PROSITE" id="PS50075">
    <property type="entry name" value="CARRIER"/>
    <property type="match status" value="1"/>
</dbReference>
<dbReference type="InterPro" id="IPR009081">
    <property type="entry name" value="PP-bd_ACP"/>
</dbReference>
<evidence type="ECO:0000313" key="2">
    <source>
        <dbReference type="EMBL" id="MEJ8668277.1"/>
    </source>
</evidence>